<evidence type="ECO:0000256" key="6">
    <source>
        <dbReference type="ARBA" id="ARBA00038212"/>
    </source>
</evidence>
<evidence type="ECO:0000256" key="11">
    <source>
        <dbReference type="ARBA" id="ARBA00049376"/>
    </source>
</evidence>
<evidence type="ECO:0000256" key="2">
    <source>
        <dbReference type="ARBA" id="ARBA00022563"/>
    </source>
</evidence>
<keyword evidence="3" id="KW-0521">NADP</keyword>
<sequence>MSDTQQVILITGAAQRVGLHCAKALNRQDYKVVISYRRQRPVIDTLTEKGIDCIQADFATVEGVENFTDTIRQRYPQLRAIIHNASDWKHDSIHNQADIFEQMMAIHARAPMLINQRLAERLSGEKADIIHLTDYVASTGSARHMAYAASKAALENLTLSFARKLAPKVKVNAIAPALICFNEGDDEAYRQKALQKSLLGIAPGEQEVLKTINWLLDSDFVTGRIVALDGGRHLNF</sequence>
<evidence type="ECO:0000256" key="10">
    <source>
        <dbReference type="ARBA" id="ARBA00048873"/>
    </source>
</evidence>
<dbReference type="InterPro" id="IPR036291">
    <property type="entry name" value="NAD(P)-bd_dom_sf"/>
</dbReference>
<dbReference type="InterPro" id="IPR020904">
    <property type="entry name" value="Sc_DH/Rdtase_CS"/>
</dbReference>
<dbReference type="Proteomes" id="UP000068447">
    <property type="component" value="Chromosome"/>
</dbReference>
<dbReference type="RefSeq" id="WP_062482084.1">
    <property type="nucleotide sequence ID" value="NZ_CP013650.1"/>
</dbReference>
<dbReference type="Pfam" id="PF13561">
    <property type="entry name" value="adh_short_C2"/>
    <property type="match status" value="1"/>
</dbReference>
<dbReference type="PANTHER" id="PTHR43639">
    <property type="entry name" value="OXIDOREDUCTASE, SHORT-CHAIN DEHYDROGENASE/REDUCTASE FAMILY (AFU_ORTHOLOGUE AFUA_5G02870)"/>
    <property type="match status" value="1"/>
</dbReference>
<evidence type="ECO:0000256" key="8">
    <source>
        <dbReference type="ARBA" id="ARBA00039631"/>
    </source>
</evidence>
<dbReference type="PANTHER" id="PTHR43639:SF6">
    <property type="entry name" value="DIHYDROMONAPTERIN REDUCTASE"/>
    <property type="match status" value="1"/>
</dbReference>
<dbReference type="Gene3D" id="3.40.50.720">
    <property type="entry name" value="NAD(P)-binding Rossmann-like Domain"/>
    <property type="match status" value="1"/>
</dbReference>
<dbReference type="PRINTS" id="PR00081">
    <property type="entry name" value="GDHRDH"/>
</dbReference>
<evidence type="ECO:0000256" key="5">
    <source>
        <dbReference type="ARBA" id="ARBA00037508"/>
    </source>
</evidence>
<dbReference type="KEGG" id="lal:AT746_15600"/>
<evidence type="ECO:0000256" key="4">
    <source>
        <dbReference type="ARBA" id="ARBA00023002"/>
    </source>
</evidence>
<evidence type="ECO:0000313" key="12">
    <source>
        <dbReference type="EMBL" id="ALS99541.1"/>
    </source>
</evidence>
<evidence type="ECO:0000313" key="13">
    <source>
        <dbReference type="Proteomes" id="UP000068447"/>
    </source>
</evidence>
<evidence type="ECO:0000256" key="1">
    <source>
        <dbReference type="ARBA" id="ARBA00012856"/>
    </source>
</evidence>
<keyword evidence="13" id="KW-1185">Reference proteome</keyword>
<dbReference type="InterPro" id="IPR002347">
    <property type="entry name" value="SDR_fam"/>
</dbReference>
<dbReference type="EC" id="1.5.1.50" evidence="7"/>
<dbReference type="OrthoDB" id="9793499at2"/>
<comment type="catalytic activity">
    <reaction evidence="11">
        <text>7,8-dihydromonapterin + NADPH + H(+) = 5,6,7,8-tetrahydromonapterin + NADP(+)</text>
        <dbReference type="Rhea" id="RHEA:34847"/>
        <dbReference type="ChEBI" id="CHEBI:15378"/>
        <dbReference type="ChEBI" id="CHEBI:57783"/>
        <dbReference type="ChEBI" id="CHEBI:58349"/>
        <dbReference type="ChEBI" id="CHEBI:71175"/>
        <dbReference type="ChEBI" id="CHEBI:71177"/>
        <dbReference type="EC" id="1.5.1.50"/>
    </reaction>
</comment>
<dbReference type="AlphaFoldDB" id="A0A0U3BCZ5"/>
<gene>
    <name evidence="12" type="ORF">AT746_15600</name>
</gene>
<dbReference type="GO" id="GO:0006730">
    <property type="term" value="P:one-carbon metabolic process"/>
    <property type="evidence" value="ECO:0007669"/>
    <property type="project" value="UniProtKB-KW"/>
</dbReference>
<evidence type="ECO:0000256" key="9">
    <source>
        <dbReference type="ARBA" id="ARBA00042299"/>
    </source>
</evidence>
<evidence type="ECO:0000256" key="3">
    <source>
        <dbReference type="ARBA" id="ARBA00022857"/>
    </source>
</evidence>
<organism evidence="12 13">
    <name type="scientific">Lacimicrobium alkaliphilum</name>
    <dbReference type="NCBI Taxonomy" id="1526571"/>
    <lineage>
        <taxon>Bacteria</taxon>
        <taxon>Pseudomonadati</taxon>
        <taxon>Pseudomonadota</taxon>
        <taxon>Gammaproteobacteria</taxon>
        <taxon>Alteromonadales</taxon>
        <taxon>Alteromonadaceae</taxon>
        <taxon>Lacimicrobium</taxon>
    </lineage>
</organism>
<comment type="function">
    <text evidence="5">Catalyzes the reduction of dihydromonapterin to tetrahydromonapterin. Also has lower activity with dihydrofolate.</text>
</comment>
<dbReference type="STRING" id="1526571.AT746_15600"/>
<evidence type="ECO:0000256" key="7">
    <source>
        <dbReference type="ARBA" id="ARBA00039145"/>
    </source>
</evidence>
<name>A0A0U3BCZ5_9ALTE</name>
<dbReference type="SUPFAM" id="SSF51735">
    <property type="entry name" value="NAD(P)-binding Rossmann-fold domains"/>
    <property type="match status" value="1"/>
</dbReference>
<proteinExistence type="inferred from homology"/>
<dbReference type="EMBL" id="CP013650">
    <property type="protein sequence ID" value="ALS99541.1"/>
    <property type="molecule type" value="Genomic_DNA"/>
</dbReference>
<keyword evidence="2" id="KW-0554">One-carbon metabolism</keyword>
<dbReference type="GO" id="GO:0004146">
    <property type="term" value="F:dihydrofolate reductase activity"/>
    <property type="evidence" value="ECO:0007669"/>
    <property type="project" value="UniProtKB-EC"/>
</dbReference>
<comment type="similarity">
    <text evidence="6">Belongs to the short-chain dehydrogenases/reductases (SDR) family. FolM subfamily.</text>
</comment>
<comment type="catalytic activity">
    <reaction evidence="10">
        <text>(6S)-5,6,7,8-tetrahydrofolate + NADP(+) = 7,8-dihydrofolate + NADPH + H(+)</text>
        <dbReference type="Rhea" id="RHEA:15009"/>
        <dbReference type="ChEBI" id="CHEBI:15378"/>
        <dbReference type="ChEBI" id="CHEBI:57451"/>
        <dbReference type="ChEBI" id="CHEBI:57453"/>
        <dbReference type="ChEBI" id="CHEBI:57783"/>
        <dbReference type="ChEBI" id="CHEBI:58349"/>
        <dbReference type="EC" id="1.5.1.3"/>
    </reaction>
</comment>
<keyword evidence="4" id="KW-0560">Oxidoreductase</keyword>
<dbReference type="PROSITE" id="PS00061">
    <property type="entry name" value="ADH_SHORT"/>
    <property type="match status" value="1"/>
</dbReference>
<accession>A0A0U3BCZ5</accession>
<dbReference type="NCBIfam" id="NF005066">
    <property type="entry name" value="PRK06483.1"/>
    <property type="match status" value="1"/>
</dbReference>
<reference evidence="12 13" key="1">
    <citation type="submission" date="2015-12" db="EMBL/GenBank/DDBJ databases">
        <title>Complete genome of Lacimicrobium alkaliphilum KCTC 32984.</title>
        <authorList>
            <person name="Kim S.-G."/>
            <person name="Lee Y.-J."/>
        </authorList>
    </citation>
    <scope>NUCLEOTIDE SEQUENCE [LARGE SCALE GENOMIC DNA]</scope>
    <source>
        <strain evidence="12 13">YelD216</strain>
    </source>
</reference>
<dbReference type="EC" id="1.5.1.3" evidence="1"/>
<protein>
    <recommendedName>
        <fullName evidence="8">Dihydromonapterin reductase</fullName>
        <ecNumber evidence="1">1.5.1.3</ecNumber>
        <ecNumber evidence="7">1.5.1.50</ecNumber>
    </recommendedName>
    <alternativeName>
        <fullName evidence="9">Dihydrofolate reductase</fullName>
    </alternativeName>
</protein>